<dbReference type="InterPro" id="IPR029063">
    <property type="entry name" value="SAM-dependent_MTases_sf"/>
</dbReference>
<evidence type="ECO:0000313" key="6">
    <source>
        <dbReference type="Proteomes" id="UP000034607"/>
    </source>
</evidence>
<evidence type="ECO:0000256" key="1">
    <source>
        <dbReference type="ARBA" id="ARBA00022676"/>
    </source>
</evidence>
<dbReference type="PANTHER" id="PTHR12526:SF510">
    <property type="entry name" value="D-INOSITOL 3-PHOSPHATE GLYCOSYLTRANSFERASE"/>
    <property type="match status" value="1"/>
</dbReference>
<dbReference type="Gene3D" id="3.40.50.2000">
    <property type="entry name" value="Glycogen Phosphorylase B"/>
    <property type="match status" value="2"/>
</dbReference>
<dbReference type="AlphaFoldDB" id="A0A0G1RFE2"/>
<evidence type="ECO:0000313" key="5">
    <source>
        <dbReference type="EMBL" id="KKU55787.1"/>
    </source>
</evidence>
<keyword evidence="2 5" id="KW-0808">Transferase</keyword>
<dbReference type="GO" id="GO:0008757">
    <property type="term" value="F:S-adenosylmethionine-dependent methyltransferase activity"/>
    <property type="evidence" value="ECO:0007669"/>
    <property type="project" value="InterPro"/>
</dbReference>
<dbReference type="SUPFAM" id="SSF53335">
    <property type="entry name" value="S-adenosyl-L-methionine-dependent methyltransferases"/>
    <property type="match status" value="1"/>
</dbReference>
<dbReference type="Pfam" id="PF00534">
    <property type="entry name" value="Glycos_transf_1"/>
    <property type="match status" value="1"/>
</dbReference>
<evidence type="ECO:0000256" key="2">
    <source>
        <dbReference type="ARBA" id="ARBA00022679"/>
    </source>
</evidence>
<protein>
    <submittedName>
        <fullName evidence="5">Glycosyl transferase</fullName>
    </submittedName>
</protein>
<proteinExistence type="predicted"/>
<dbReference type="Proteomes" id="UP000034607">
    <property type="component" value="Unassembled WGS sequence"/>
</dbReference>
<dbReference type="Pfam" id="PF08241">
    <property type="entry name" value="Methyltransf_11"/>
    <property type="match status" value="1"/>
</dbReference>
<keyword evidence="1" id="KW-0328">Glycosyltransferase</keyword>
<dbReference type="InterPro" id="IPR013216">
    <property type="entry name" value="Methyltransf_11"/>
</dbReference>
<dbReference type="CDD" id="cd03801">
    <property type="entry name" value="GT4_PimA-like"/>
    <property type="match status" value="1"/>
</dbReference>
<organism evidence="5 6">
    <name type="scientific">Candidatus Amesbacteria bacterium GW2011_GWA2_47_11</name>
    <dbReference type="NCBI Taxonomy" id="1618357"/>
    <lineage>
        <taxon>Bacteria</taxon>
        <taxon>Candidatus Amesiibacteriota</taxon>
    </lineage>
</organism>
<dbReference type="InterPro" id="IPR001296">
    <property type="entry name" value="Glyco_trans_1"/>
</dbReference>
<evidence type="ECO:0000259" key="4">
    <source>
        <dbReference type="Pfam" id="PF08241"/>
    </source>
</evidence>
<gene>
    <name evidence="5" type="ORF">UX78_C0016G0005</name>
</gene>
<sequence length="542" mass="59832">MPDKLRLNLGCGRDYRPGFTNIDVRPDVGADLVYDITSPLPFPDASAAEVVAQDILEHLTAAEQGRVLTEIHRLLIPGGELTVRIPNLEEIISRFAEDPDTRNLFLYGDTRPAGSWGVHKSGHSLHSFTALALKNGLQVKKITPLDTNWELVLTQTSPPRPHSILFINQTLGRGGAETFNTGLLSWLNRHGLKVKAWTTNSSFNRQLSDSGILACRIPLVIDLIGDWKGLIKGLVSFPLGVFYYLRLIFQNRRVDVILLTGYIEKIIVTPLAFLWHLPVVWVEFGPLSSVFAKFFGLPKFFYRAVSRLPDAVIYPSYHSLSANTAISQVSSSRSHVVPCAVVDPGGPKPKPEKHTVCCVSRLESGKGQDLLIQSWVDVIKKFPTAKLTIIGEGAQYLALKLQIKNLRLQSCVTLTGWVPDPRIYLARAQICVFPSLWPLEGFGLVALEAMAMSRPVVGFKYGPLSEIITPKTGILVASGDTCALAQAICSLLANPSLSSRLGQAGRRRFHKFFTFARVGPRYQDLFAQVLAQKFASRLISSL</sequence>
<accession>A0A0G1RFE2</accession>
<comment type="caution">
    <text evidence="5">The sequence shown here is derived from an EMBL/GenBank/DDBJ whole genome shotgun (WGS) entry which is preliminary data.</text>
</comment>
<dbReference type="PANTHER" id="PTHR12526">
    <property type="entry name" value="GLYCOSYLTRANSFERASE"/>
    <property type="match status" value="1"/>
</dbReference>
<reference evidence="5 6" key="1">
    <citation type="journal article" date="2015" name="Nature">
        <title>rRNA introns, odd ribosomes, and small enigmatic genomes across a large radiation of phyla.</title>
        <authorList>
            <person name="Brown C.T."/>
            <person name="Hug L.A."/>
            <person name="Thomas B.C."/>
            <person name="Sharon I."/>
            <person name="Castelle C.J."/>
            <person name="Singh A."/>
            <person name="Wilkins M.J."/>
            <person name="Williams K.H."/>
            <person name="Banfield J.F."/>
        </authorList>
    </citation>
    <scope>NUCLEOTIDE SEQUENCE [LARGE SCALE GENOMIC DNA]</scope>
</reference>
<dbReference type="EMBL" id="LCNM01000016">
    <property type="protein sequence ID" value="KKU55787.1"/>
    <property type="molecule type" value="Genomic_DNA"/>
</dbReference>
<feature type="domain" description="Methyltransferase type 11" evidence="4">
    <location>
        <begin position="34"/>
        <end position="81"/>
    </location>
</feature>
<dbReference type="GO" id="GO:0016757">
    <property type="term" value="F:glycosyltransferase activity"/>
    <property type="evidence" value="ECO:0007669"/>
    <property type="project" value="UniProtKB-KW"/>
</dbReference>
<dbReference type="SUPFAM" id="SSF53756">
    <property type="entry name" value="UDP-Glycosyltransferase/glycogen phosphorylase"/>
    <property type="match status" value="1"/>
</dbReference>
<dbReference type="Gene3D" id="3.40.50.150">
    <property type="entry name" value="Vaccinia Virus protein VP39"/>
    <property type="match status" value="1"/>
</dbReference>
<evidence type="ECO:0000259" key="3">
    <source>
        <dbReference type="Pfam" id="PF00534"/>
    </source>
</evidence>
<name>A0A0G1RFE2_9BACT</name>
<feature type="domain" description="Glycosyl transferase family 1" evidence="3">
    <location>
        <begin position="350"/>
        <end position="508"/>
    </location>
</feature>